<dbReference type="SUPFAM" id="SSF82657">
    <property type="entry name" value="BolA-like"/>
    <property type="match status" value="1"/>
</dbReference>
<sequence>MEITKDNIEKKLRDEFEPVYLNVDDVSSGCGLKFDTTIVSKKFEGKQLLARQRLVNDLLKDEMTKIHAFTQKTYTPDEWEKKQQKTITNPECETKTMNACTGDCKK</sequence>
<dbReference type="PANTHER" id="PTHR12735">
    <property type="entry name" value="BOLA-LIKE PROTEIN-RELATED"/>
    <property type="match status" value="1"/>
</dbReference>
<dbReference type="GO" id="GO:0051604">
    <property type="term" value="P:protein maturation"/>
    <property type="evidence" value="ECO:0007669"/>
    <property type="project" value="InterPro"/>
</dbReference>
<evidence type="ECO:0000313" key="5">
    <source>
        <dbReference type="EMBL" id="CAF0988156.1"/>
    </source>
</evidence>
<dbReference type="Proteomes" id="UP000663854">
    <property type="component" value="Unassembled WGS sequence"/>
</dbReference>
<proteinExistence type="inferred from homology"/>
<dbReference type="GO" id="GO:0005634">
    <property type="term" value="C:nucleus"/>
    <property type="evidence" value="ECO:0007669"/>
    <property type="project" value="TreeGrafter"/>
</dbReference>
<keyword evidence="8" id="KW-1185">Reference proteome</keyword>
<evidence type="ECO:0008006" key="10">
    <source>
        <dbReference type="Google" id="ProtNLM"/>
    </source>
</evidence>
<name>A0A813TVV3_9BILA</name>
<comment type="similarity">
    <text evidence="1">Belongs to the BolA/IbaG family.</text>
</comment>
<evidence type="ECO:0000256" key="1">
    <source>
        <dbReference type="RuleBase" id="RU003860"/>
    </source>
</evidence>
<protein>
    <recommendedName>
        <fullName evidence="10">BolA-like protein</fullName>
    </recommendedName>
</protein>
<dbReference type="GO" id="GO:0051537">
    <property type="term" value="F:2 iron, 2 sulfur cluster binding"/>
    <property type="evidence" value="ECO:0007669"/>
    <property type="project" value="InterPro"/>
</dbReference>
<dbReference type="Pfam" id="PF01722">
    <property type="entry name" value="BolA"/>
    <property type="match status" value="1"/>
</dbReference>
<dbReference type="Proteomes" id="UP000663874">
    <property type="component" value="Unassembled WGS sequence"/>
</dbReference>
<dbReference type="EMBL" id="CAJNOL010000292">
    <property type="protein sequence ID" value="CAF0988156.1"/>
    <property type="molecule type" value="Genomic_DNA"/>
</dbReference>
<dbReference type="OrthoDB" id="4983at2759"/>
<dbReference type="GO" id="GO:0006879">
    <property type="term" value="P:intracellular iron ion homeostasis"/>
    <property type="evidence" value="ECO:0007669"/>
    <property type="project" value="InterPro"/>
</dbReference>
<dbReference type="EMBL" id="CAJNOO010000141">
    <property type="protein sequence ID" value="CAF0825057.1"/>
    <property type="molecule type" value="Genomic_DNA"/>
</dbReference>
<dbReference type="PANTHER" id="PTHR12735:SF27">
    <property type="entry name" value="BOLA-LIKE PROTEIN 2"/>
    <property type="match status" value="1"/>
</dbReference>
<dbReference type="GO" id="GO:0005829">
    <property type="term" value="C:cytosol"/>
    <property type="evidence" value="ECO:0007669"/>
    <property type="project" value="TreeGrafter"/>
</dbReference>
<dbReference type="Proteomes" id="UP000663870">
    <property type="component" value="Unassembled WGS sequence"/>
</dbReference>
<dbReference type="Gene3D" id="3.10.20.90">
    <property type="entry name" value="Phosphatidylinositol 3-kinase Catalytic Subunit, Chain A, domain 1"/>
    <property type="match status" value="1"/>
</dbReference>
<gene>
    <name evidence="7" type="ORF">FNK824_LOCUS798</name>
    <name evidence="5" type="ORF">JXQ802_LOCUS13529</name>
    <name evidence="6" type="ORF">JXQ802_LOCUS13563</name>
    <name evidence="4" type="ORF">PYM288_LOCUS6549</name>
    <name evidence="3" type="ORF">RFH988_LOCUS5138</name>
    <name evidence="2" type="ORF">SEV965_LOCUS1315</name>
</gene>
<dbReference type="InterPro" id="IPR045115">
    <property type="entry name" value="BOL2"/>
</dbReference>
<organism evidence="2 9">
    <name type="scientific">Rotaria sordida</name>
    <dbReference type="NCBI Taxonomy" id="392033"/>
    <lineage>
        <taxon>Eukaryota</taxon>
        <taxon>Metazoa</taxon>
        <taxon>Spiralia</taxon>
        <taxon>Gnathifera</taxon>
        <taxon>Rotifera</taxon>
        <taxon>Eurotatoria</taxon>
        <taxon>Bdelloidea</taxon>
        <taxon>Philodinida</taxon>
        <taxon>Philodinidae</taxon>
        <taxon>Rotaria</taxon>
    </lineage>
</organism>
<dbReference type="EMBL" id="CAJNOU010000025">
    <property type="protein sequence ID" value="CAF0814890.1"/>
    <property type="molecule type" value="Genomic_DNA"/>
</dbReference>
<dbReference type="EMBL" id="CAJNOH010000073">
    <property type="protein sequence ID" value="CAF0840561.1"/>
    <property type="molecule type" value="Genomic_DNA"/>
</dbReference>
<dbReference type="EMBL" id="CAJNOL010000293">
    <property type="protein sequence ID" value="CAF0988797.1"/>
    <property type="molecule type" value="Genomic_DNA"/>
</dbReference>
<evidence type="ECO:0000313" key="6">
    <source>
        <dbReference type="EMBL" id="CAF0988797.1"/>
    </source>
</evidence>
<comment type="caution">
    <text evidence="2">The sequence shown here is derived from an EMBL/GenBank/DDBJ whole genome shotgun (WGS) entry which is preliminary data.</text>
</comment>
<accession>A0A813TVV3</accession>
<evidence type="ECO:0000313" key="8">
    <source>
        <dbReference type="Proteomes" id="UP000663870"/>
    </source>
</evidence>
<evidence type="ECO:0000313" key="4">
    <source>
        <dbReference type="EMBL" id="CAF0840561.1"/>
    </source>
</evidence>
<dbReference type="EMBL" id="CAJOBE010000036">
    <property type="protein sequence ID" value="CAF3547794.1"/>
    <property type="molecule type" value="Genomic_DNA"/>
</dbReference>
<dbReference type="Proteomes" id="UP000663882">
    <property type="component" value="Unassembled WGS sequence"/>
</dbReference>
<reference evidence="2" key="1">
    <citation type="submission" date="2021-02" db="EMBL/GenBank/DDBJ databases">
        <authorList>
            <person name="Nowell W R."/>
        </authorList>
    </citation>
    <scope>NUCLEOTIDE SEQUENCE</scope>
</reference>
<dbReference type="Proteomes" id="UP000663889">
    <property type="component" value="Unassembled WGS sequence"/>
</dbReference>
<evidence type="ECO:0000313" key="3">
    <source>
        <dbReference type="EMBL" id="CAF0825057.1"/>
    </source>
</evidence>
<dbReference type="PIRSF" id="PIRSF003113">
    <property type="entry name" value="BolA"/>
    <property type="match status" value="1"/>
</dbReference>
<evidence type="ECO:0000313" key="2">
    <source>
        <dbReference type="EMBL" id="CAF0814890.1"/>
    </source>
</evidence>
<dbReference type="AlphaFoldDB" id="A0A813TVV3"/>
<evidence type="ECO:0000313" key="9">
    <source>
        <dbReference type="Proteomes" id="UP000663889"/>
    </source>
</evidence>
<evidence type="ECO:0000313" key="7">
    <source>
        <dbReference type="EMBL" id="CAF3547794.1"/>
    </source>
</evidence>
<dbReference type="InterPro" id="IPR002634">
    <property type="entry name" value="BolA"/>
</dbReference>
<dbReference type="InterPro" id="IPR036065">
    <property type="entry name" value="BolA-like_sf"/>
</dbReference>